<evidence type="ECO:0000313" key="3">
    <source>
        <dbReference type="Proteomes" id="UP000053820"/>
    </source>
</evidence>
<reference evidence="2 3" key="1">
    <citation type="submission" date="2014-04" db="EMBL/GenBank/DDBJ databases">
        <title>Evolutionary Origins and Diversification of the Mycorrhizal Mutualists.</title>
        <authorList>
            <consortium name="DOE Joint Genome Institute"/>
            <consortium name="Mycorrhizal Genomics Consortium"/>
            <person name="Kohler A."/>
            <person name="Kuo A."/>
            <person name="Nagy L.G."/>
            <person name="Floudas D."/>
            <person name="Copeland A."/>
            <person name="Barry K.W."/>
            <person name="Cichocki N."/>
            <person name="Veneault-Fourrey C."/>
            <person name="LaButti K."/>
            <person name="Lindquist E.A."/>
            <person name="Lipzen A."/>
            <person name="Lundell T."/>
            <person name="Morin E."/>
            <person name="Murat C."/>
            <person name="Riley R."/>
            <person name="Ohm R."/>
            <person name="Sun H."/>
            <person name="Tunlid A."/>
            <person name="Henrissat B."/>
            <person name="Grigoriev I.V."/>
            <person name="Hibbett D.S."/>
            <person name="Martin F."/>
        </authorList>
    </citation>
    <scope>NUCLEOTIDE SEQUENCE [LARGE SCALE GENOMIC DNA]</scope>
    <source>
        <strain evidence="2 3">MD-312</strain>
    </source>
</reference>
<sequence length="198" mass="22102">MNSTTTLVNPVPATPYYFSTNSMKNATIFTRESHPLYTVSTDLKADKHTKISDARTGQLIAAIDRKDILSDTITFPNRSGGASVSVHKWLQKSKLADGYPVHLMETSFGRYVWKSDAKYRVGLYTEDNPVKPLAYLQLASATQNFALVLESAAEPFRDDVIIGFLILEQRLRVADRNISVGGGKFEQKRTVLGHYVQT</sequence>
<feature type="domain" description="DUF6593" evidence="1">
    <location>
        <begin position="21"/>
        <end position="172"/>
    </location>
</feature>
<dbReference type="OrthoDB" id="3256331at2759"/>
<dbReference type="AlphaFoldDB" id="A0A0C9VYI5"/>
<dbReference type="HOGENOM" id="CLU_084280_2_1_1"/>
<dbReference type="EMBL" id="KN839851">
    <property type="protein sequence ID" value="KIJ63420.1"/>
    <property type="molecule type" value="Genomic_DNA"/>
</dbReference>
<evidence type="ECO:0000259" key="1">
    <source>
        <dbReference type="Pfam" id="PF20236"/>
    </source>
</evidence>
<name>A0A0C9VYI5_9AGAM</name>
<protein>
    <recommendedName>
        <fullName evidence="1">DUF6593 domain-containing protein</fullName>
    </recommendedName>
</protein>
<proteinExistence type="predicted"/>
<accession>A0A0C9VYI5</accession>
<keyword evidence="3" id="KW-1185">Reference proteome</keyword>
<dbReference type="Pfam" id="PF20236">
    <property type="entry name" value="DUF6593"/>
    <property type="match status" value="1"/>
</dbReference>
<evidence type="ECO:0000313" key="2">
    <source>
        <dbReference type="EMBL" id="KIJ63420.1"/>
    </source>
</evidence>
<organism evidence="2 3">
    <name type="scientific">Hydnomerulius pinastri MD-312</name>
    <dbReference type="NCBI Taxonomy" id="994086"/>
    <lineage>
        <taxon>Eukaryota</taxon>
        <taxon>Fungi</taxon>
        <taxon>Dikarya</taxon>
        <taxon>Basidiomycota</taxon>
        <taxon>Agaricomycotina</taxon>
        <taxon>Agaricomycetes</taxon>
        <taxon>Agaricomycetidae</taxon>
        <taxon>Boletales</taxon>
        <taxon>Boletales incertae sedis</taxon>
        <taxon>Leucogyrophana</taxon>
    </lineage>
</organism>
<dbReference type="Proteomes" id="UP000053820">
    <property type="component" value="Unassembled WGS sequence"/>
</dbReference>
<gene>
    <name evidence="2" type="ORF">HYDPIDRAFT_182363</name>
</gene>
<dbReference type="InterPro" id="IPR046528">
    <property type="entry name" value="DUF6593"/>
</dbReference>